<dbReference type="GO" id="GO:0008483">
    <property type="term" value="F:transaminase activity"/>
    <property type="evidence" value="ECO:0007669"/>
    <property type="project" value="InterPro"/>
</dbReference>
<evidence type="ECO:0000256" key="2">
    <source>
        <dbReference type="ARBA" id="ARBA00022898"/>
    </source>
</evidence>
<dbReference type="PANTHER" id="PTHR43094">
    <property type="entry name" value="AMINOTRANSFERASE"/>
    <property type="match status" value="1"/>
</dbReference>
<dbReference type="Gene3D" id="3.40.640.10">
    <property type="entry name" value="Type I PLP-dependent aspartate aminotransferase-like (Major domain)"/>
    <property type="match status" value="1"/>
</dbReference>
<dbReference type="GO" id="GO:0030170">
    <property type="term" value="F:pyridoxal phosphate binding"/>
    <property type="evidence" value="ECO:0007669"/>
    <property type="project" value="InterPro"/>
</dbReference>
<evidence type="ECO:0000256" key="1">
    <source>
        <dbReference type="ARBA" id="ARBA00008954"/>
    </source>
</evidence>
<protein>
    <recommendedName>
        <fullName evidence="6">Aspartate aminotransferase family protein</fullName>
    </recommendedName>
</protein>
<name>A0A1F7W8E9_9BACT</name>
<dbReference type="AlphaFoldDB" id="A0A1F7W8E9"/>
<dbReference type="Proteomes" id="UP000176501">
    <property type="component" value="Unassembled WGS sequence"/>
</dbReference>
<sequence>MGKHLADYGSAPIDFARGNGSYLFDKRGKKYLDFQTGWCVGTVGWKNAEMAEAISAQAREGLHLPPWFRLERHEWFASRLVKIAPGKLDRVFRACSGSEAVEFAIKAARAATRKPTIVTIDGVYHGHTYGAGSVGNGFGRVLSPCDGFVKVRMPRSRSSEQNVLAAIEERFAIGDVAAFLSEPVWTNAGCVIPSPNFYPSVQSLCRAYDILLVMDEVATCMGRCGKMFGSELWNIEPDILTLGKSFTGGYATMAATMVTERVFQGARGIPSHPTFGWAFQDLAAVEKNVEIIVRDNLAGNAAAVGTYLLDLLKPLESIKKVKEVRGVGMVLAIEFRLPIAPLVAAKCYRLGLVVEYTNVRTLFISPMLNLTKKEAKMGANMIKQACGT</sequence>
<dbReference type="PANTHER" id="PTHR43094:SF1">
    <property type="entry name" value="AMINOTRANSFERASE CLASS-III"/>
    <property type="match status" value="1"/>
</dbReference>
<comment type="similarity">
    <text evidence="1 3">Belongs to the class-III pyridoxal-phosphate-dependent aminotransferase family.</text>
</comment>
<keyword evidence="2 3" id="KW-0663">Pyridoxal phosphate</keyword>
<dbReference type="EMBL" id="MGFE01000011">
    <property type="protein sequence ID" value="OGL99039.1"/>
    <property type="molecule type" value="Genomic_DNA"/>
</dbReference>
<proteinExistence type="inferred from homology"/>
<dbReference type="InterPro" id="IPR005814">
    <property type="entry name" value="Aminotrans_3"/>
</dbReference>
<comment type="caution">
    <text evidence="4">The sequence shown here is derived from an EMBL/GenBank/DDBJ whole genome shotgun (WGS) entry which is preliminary data.</text>
</comment>
<dbReference type="CDD" id="cd00610">
    <property type="entry name" value="OAT_like"/>
    <property type="match status" value="1"/>
</dbReference>
<dbReference type="PIRSF" id="PIRSF000521">
    <property type="entry name" value="Transaminase_4ab_Lys_Orn"/>
    <property type="match status" value="1"/>
</dbReference>
<reference evidence="4 5" key="1">
    <citation type="journal article" date="2016" name="Nat. Commun.">
        <title>Thousands of microbial genomes shed light on interconnected biogeochemical processes in an aquifer system.</title>
        <authorList>
            <person name="Anantharaman K."/>
            <person name="Brown C.T."/>
            <person name="Hug L.A."/>
            <person name="Sharon I."/>
            <person name="Castelle C.J."/>
            <person name="Probst A.J."/>
            <person name="Thomas B.C."/>
            <person name="Singh A."/>
            <person name="Wilkins M.J."/>
            <person name="Karaoz U."/>
            <person name="Brodie E.L."/>
            <person name="Williams K.H."/>
            <person name="Hubbard S.S."/>
            <person name="Banfield J.F."/>
        </authorList>
    </citation>
    <scope>NUCLEOTIDE SEQUENCE [LARGE SCALE GENOMIC DNA]</scope>
</reference>
<dbReference type="Gene3D" id="3.90.1150.10">
    <property type="entry name" value="Aspartate Aminotransferase, domain 1"/>
    <property type="match status" value="1"/>
</dbReference>
<evidence type="ECO:0000313" key="4">
    <source>
        <dbReference type="EMBL" id="OGL99039.1"/>
    </source>
</evidence>
<dbReference type="SUPFAM" id="SSF53383">
    <property type="entry name" value="PLP-dependent transferases"/>
    <property type="match status" value="1"/>
</dbReference>
<evidence type="ECO:0000256" key="3">
    <source>
        <dbReference type="RuleBase" id="RU003560"/>
    </source>
</evidence>
<dbReference type="InterPro" id="IPR015424">
    <property type="entry name" value="PyrdxlP-dep_Trfase"/>
</dbReference>
<evidence type="ECO:0000313" key="5">
    <source>
        <dbReference type="Proteomes" id="UP000176501"/>
    </source>
</evidence>
<dbReference type="InterPro" id="IPR015422">
    <property type="entry name" value="PyrdxlP-dep_Trfase_small"/>
</dbReference>
<gene>
    <name evidence="4" type="ORF">A2304_02745</name>
</gene>
<dbReference type="InterPro" id="IPR015421">
    <property type="entry name" value="PyrdxlP-dep_Trfase_major"/>
</dbReference>
<evidence type="ECO:0008006" key="6">
    <source>
        <dbReference type="Google" id="ProtNLM"/>
    </source>
</evidence>
<dbReference type="Pfam" id="PF00202">
    <property type="entry name" value="Aminotran_3"/>
    <property type="match status" value="1"/>
</dbReference>
<organism evidence="4 5">
    <name type="scientific">Candidatus Uhrbacteria bacterium RIFOXYB2_FULL_57_15</name>
    <dbReference type="NCBI Taxonomy" id="1802422"/>
    <lineage>
        <taxon>Bacteria</taxon>
        <taxon>Candidatus Uhriibacteriota</taxon>
    </lineage>
</organism>
<accession>A0A1F7W8E9</accession>